<evidence type="ECO:0008006" key="4">
    <source>
        <dbReference type="Google" id="ProtNLM"/>
    </source>
</evidence>
<keyword evidence="3" id="KW-1185">Reference proteome</keyword>
<protein>
    <recommendedName>
        <fullName evidence="4">Urease accessory protein</fullName>
    </recommendedName>
</protein>
<comment type="caution">
    <text evidence="2">The sequence shown here is derived from an EMBL/GenBank/DDBJ whole genome shotgun (WGS) entry which is preliminary data.</text>
</comment>
<dbReference type="InterPro" id="IPR002669">
    <property type="entry name" value="UreD"/>
</dbReference>
<organism evidence="2 3">
    <name type="scientific">Microbacterium nanhaiense</name>
    <dbReference type="NCBI Taxonomy" id="1301026"/>
    <lineage>
        <taxon>Bacteria</taxon>
        <taxon>Bacillati</taxon>
        <taxon>Actinomycetota</taxon>
        <taxon>Actinomycetes</taxon>
        <taxon>Micrococcales</taxon>
        <taxon>Microbacteriaceae</taxon>
        <taxon>Microbacterium</taxon>
    </lineage>
</organism>
<proteinExistence type="predicted"/>
<dbReference type="Pfam" id="PF01774">
    <property type="entry name" value="UreD"/>
    <property type="match status" value="1"/>
</dbReference>
<dbReference type="RefSeq" id="WP_188703024.1">
    <property type="nucleotide sequence ID" value="NZ_BMMQ01000012.1"/>
</dbReference>
<sequence length="239" mass="25133">MPKTTRVIVGPAEGGAQLTLASGELLPRVVAVRENSAHVALVAGGALLLGGDHVDLEIAVGPGCTLELEEISGTVAYDGRGRAARWDTRITVADGGRLLWQGLPFVVATGADVTRTMSLDLAPDATACLREVFVMGRHGEAGGELAAITRVTHGDVPLFVEDLRINGAHRRPGVMGRARIADVVSLYGRRAEPDGRTVALQLAGPGSIARDLGSHAHASPLDSTWQAWRDLATQELTQF</sequence>
<accession>A0ABQ2N5G1</accession>
<evidence type="ECO:0000256" key="1">
    <source>
        <dbReference type="ARBA" id="ARBA00023186"/>
    </source>
</evidence>
<name>A0ABQ2N5G1_9MICO</name>
<dbReference type="Proteomes" id="UP000638043">
    <property type="component" value="Unassembled WGS sequence"/>
</dbReference>
<gene>
    <name evidence="2" type="ORF">GCM10010910_28510</name>
</gene>
<keyword evidence="1" id="KW-0143">Chaperone</keyword>
<dbReference type="EMBL" id="BMMQ01000012">
    <property type="protein sequence ID" value="GGO67221.1"/>
    <property type="molecule type" value="Genomic_DNA"/>
</dbReference>
<evidence type="ECO:0000313" key="3">
    <source>
        <dbReference type="Proteomes" id="UP000638043"/>
    </source>
</evidence>
<reference evidence="3" key="1">
    <citation type="journal article" date="2019" name="Int. J. Syst. Evol. Microbiol.">
        <title>The Global Catalogue of Microorganisms (GCM) 10K type strain sequencing project: providing services to taxonomists for standard genome sequencing and annotation.</title>
        <authorList>
            <consortium name="The Broad Institute Genomics Platform"/>
            <consortium name="The Broad Institute Genome Sequencing Center for Infectious Disease"/>
            <person name="Wu L."/>
            <person name="Ma J."/>
        </authorList>
    </citation>
    <scope>NUCLEOTIDE SEQUENCE [LARGE SCALE GENOMIC DNA]</scope>
    <source>
        <strain evidence="3">CGMCC 4.7181</strain>
    </source>
</reference>
<evidence type="ECO:0000313" key="2">
    <source>
        <dbReference type="EMBL" id="GGO67221.1"/>
    </source>
</evidence>